<keyword evidence="2" id="KW-1185">Reference proteome</keyword>
<name>A0AAF1BUN3_9TREE</name>
<gene>
    <name evidence="1" type="ORF">LOC62_07G009790</name>
</gene>
<evidence type="ECO:0000313" key="1">
    <source>
        <dbReference type="EMBL" id="WOO86308.1"/>
    </source>
</evidence>
<proteinExistence type="predicted"/>
<reference evidence="1" key="1">
    <citation type="submission" date="2023-10" db="EMBL/GenBank/DDBJ databases">
        <authorList>
            <person name="Noh H."/>
        </authorList>
    </citation>
    <scope>NUCLEOTIDE SEQUENCE</scope>
    <source>
        <strain evidence="1">DUCC4014</strain>
    </source>
</reference>
<dbReference type="GeneID" id="87812951"/>
<evidence type="ECO:0000313" key="2">
    <source>
        <dbReference type="Proteomes" id="UP000827549"/>
    </source>
</evidence>
<accession>A0AAF1BUN3</accession>
<dbReference type="Proteomes" id="UP000827549">
    <property type="component" value="Chromosome 7"/>
</dbReference>
<dbReference type="RefSeq" id="XP_062632334.1">
    <property type="nucleotide sequence ID" value="XM_062776350.1"/>
</dbReference>
<dbReference type="AlphaFoldDB" id="A0AAF1BUN3"/>
<dbReference type="EMBL" id="CP086720">
    <property type="protein sequence ID" value="WOO86308.1"/>
    <property type="molecule type" value="Genomic_DNA"/>
</dbReference>
<protein>
    <submittedName>
        <fullName evidence="1">Uncharacterized protein</fullName>
    </submittedName>
</protein>
<organism evidence="1 2">
    <name type="scientific">Vanrija pseudolonga</name>
    <dbReference type="NCBI Taxonomy" id="143232"/>
    <lineage>
        <taxon>Eukaryota</taxon>
        <taxon>Fungi</taxon>
        <taxon>Dikarya</taxon>
        <taxon>Basidiomycota</taxon>
        <taxon>Agaricomycotina</taxon>
        <taxon>Tremellomycetes</taxon>
        <taxon>Trichosporonales</taxon>
        <taxon>Trichosporonaceae</taxon>
        <taxon>Vanrija</taxon>
    </lineage>
</organism>
<sequence>MIDIERRWDALEPKRVHVITEELDDDPYEYGKFAVSDGVLVVQQSRGWSVYDLSNTRDVEPGALQPVHRVDLEFTVDHIAVSRAHNLLAALEVDRGTEPPRIWETDESGNYHSRHLCYTRVHRVHLFELFTQGRDHPQALKPVIDIKAMVHDHEIYRHRQVSGIGLGNHITIAGDNIMIACERHGPSPQLINWRTGAVVMQPSSEPKGMRTERYLAVADDTVLACGSTFADYDSTIDTHGPWNSGLAFLGLEGAELTFEGTPIMERQRWINLFGEG</sequence>